<accession>A0A494XW72</accession>
<dbReference type="Pfam" id="PF19476">
    <property type="entry name" value="DUF6013"/>
    <property type="match status" value="1"/>
</dbReference>
<gene>
    <name evidence="1" type="ORF">D7S86_14385</name>
</gene>
<dbReference type="Proteomes" id="UP000270342">
    <property type="component" value="Unassembled WGS sequence"/>
</dbReference>
<comment type="caution">
    <text evidence="1">The sequence shown here is derived from an EMBL/GenBank/DDBJ whole genome shotgun (WGS) entry which is preliminary data.</text>
</comment>
<dbReference type="AlphaFoldDB" id="A0A494XW72"/>
<sequence>MTFACFAVLAGGVQQASAKTSPDDKVAYTVKVNSKVYGNSQATRQIASGQTDDYTWKTTPPGGAVSLPGQCASGHDWPLDENGALLRQTRVRLAPVVDASGTANVQLSFDALTPQASPKQDNASGACPPVTASSDVVRFSLALNSKPKTLTLKDGTQVTVSAKP</sequence>
<dbReference type="InterPro" id="IPR046055">
    <property type="entry name" value="DUF6013"/>
</dbReference>
<proteinExistence type="predicted"/>
<protein>
    <submittedName>
        <fullName evidence="1">Uncharacterized protein</fullName>
    </submittedName>
</protein>
<dbReference type="EMBL" id="RBZU01000005">
    <property type="protein sequence ID" value="RKP54818.1"/>
    <property type="molecule type" value="Genomic_DNA"/>
</dbReference>
<organism evidence="1 2">
    <name type="scientific">Pararobbsia silviterrae</name>
    <dbReference type="NCBI Taxonomy" id="1792498"/>
    <lineage>
        <taxon>Bacteria</taxon>
        <taxon>Pseudomonadati</taxon>
        <taxon>Pseudomonadota</taxon>
        <taxon>Betaproteobacteria</taxon>
        <taxon>Burkholderiales</taxon>
        <taxon>Burkholderiaceae</taxon>
        <taxon>Pararobbsia</taxon>
    </lineage>
</organism>
<keyword evidence="2" id="KW-1185">Reference proteome</keyword>
<name>A0A494XW72_9BURK</name>
<evidence type="ECO:0000313" key="1">
    <source>
        <dbReference type="EMBL" id="RKP54818.1"/>
    </source>
</evidence>
<dbReference type="OrthoDB" id="9001316at2"/>
<reference evidence="1 2" key="1">
    <citation type="submission" date="2018-10" db="EMBL/GenBank/DDBJ databases">
        <title>Robbsia sp. DHC34, isolated from soil.</title>
        <authorList>
            <person name="Gao Z.-H."/>
            <person name="Qiu L.-H."/>
        </authorList>
    </citation>
    <scope>NUCLEOTIDE SEQUENCE [LARGE SCALE GENOMIC DNA]</scope>
    <source>
        <strain evidence="1 2">DHC34</strain>
    </source>
</reference>
<evidence type="ECO:0000313" key="2">
    <source>
        <dbReference type="Proteomes" id="UP000270342"/>
    </source>
</evidence>